<dbReference type="InterPro" id="IPR056818">
    <property type="entry name" value="GlmU/GlgC-like_hexapep"/>
</dbReference>
<gene>
    <name evidence="2" type="ORF">SAVMC3_82260</name>
</gene>
<name>A0A499W8G8_STRAX</name>
<evidence type="ECO:0000313" key="2">
    <source>
        <dbReference type="EMBL" id="BBJ55597.1"/>
    </source>
</evidence>
<dbReference type="SUPFAM" id="SSF51161">
    <property type="entry name" value="Trimeric LpxA-like enzymes"/>
    <property type="match status" value="1"/>
</dbReference>
<evidence type="ECO:0000259" key="1">
    <source>
        <dbReference type="Pfam" id="PF24894"/>
    </source>
</evidence>
<dbReference type="Pfam" id="PF24894">
    <property type="entry name" value="Hexapep_GlmU"/>
    <property type="match status" value="1"/>
</dbReference>
<dbReference type="Gene3D" id="2.160.10.10">
    <property type="entry name" value="Hexapeptide repeat proteins"/>
    <property type="match status" value="1"/>
</dbReference>
<dbReference type="AlphaFoldDB" id="A0A499W8G8"/>
<dbReference type="InterPro" id="IPR011004">
    <property type="entry name" value="Trimer_LpxA-like_sf"/>
</dbReference>
<proteinExistence type="predicted"/>
<organism evidence="2">
    <name type="scientific">Streptomyces avermitilis</name>
    <dbReference type="NCBI Taxonomy" id="33903"/>
    <lineage>
        <taxon>Bacteria</taxon>
        <taxon>Bacillati</taxon>
        <taxon>Actinomycetota</taxon>
        <taxon>Actinomycetes</taxon>
        <taxon>Kitasatosporales</taxon>
        <taxon>Streptomycetaceae</taxon>
        <taxon>Streptomyces</taxon>
    </lineage>
</organism>
<reference evidence="2" key="1">
    <citation type="submission" date="2019-04" db="EMBL/GenBank/DDBJ databases">
        <title>Draft genome sequences of Streptomyces avermitilis MC3.</title>
        <authorList>
            <person name="Komaki H."/>
            <person name="Tamura T."/>
            <person name="Hosoyama A."/>
        </authorList>
    </citation>
    <scope>NUCLEOTIDE SEQUENCE</scope>
    <source>
        <strain evidence="2">MC3</strain>
    </source>
</reference>
<accession>A0A499W8G8</accession>
<protein>
    <recommendedName>
        <fullName evidence="1">Glucose-1-phosphate adenylyltransferase/Bifunctional protein GlmU-like C-terminal hexapeptide domain-containing protein</fullName>
    </recommendedName>
</protein>
<sequence>MLSPGVVVDPGAVVQGSVLHDNVHVGRGAVVRGAVLDKNVEVPPGATIGVNPGRDADLYTVSKGGVIGLGKGQRVS</sequence>
<dbReference type="EMBL" id="AP019621">
    <property type="protein sequence ID" value="BBJ55597.1"/>
    <property type="molecule type" value="Genomic_DNA"/>
</dbReference>
<feature type="domain" description="Glucose-1-phosphate adenylyltransferase/Bifunctional protein GlmU-like C-terminal hexapeptide" evidence="1">
    <location>
        <begin position="1"/>
        <end position="67"/>
    </location>
</feature>